<feature type="region of interest" description="Disordered" evidence="1">
    <location>
        <begin position="1"/>
        <end position="141"/>
    </location>
</feature>
<evidence type="ECO:0000256" key="1">
    <source>
        <dbReference type="SAM" id="MobiDB-lite"/>
    </source>
</evidence>
<protein>
    <submittedName>
        <fullName evidence="2">Uncharacterized protein</fullName>
    </submittedName>
</protein>
<evidence type="ECO:0000313" key="3">
    <source>
        <dbReference type="Proteomes" id="UP000799302"/>
    </source>
</evidence>
<dbReference type="EMBL" id="MU004232">
    <property type="protein sequence ID" value="KAF2672172.1"/>
    <property type="molecule type" value="Genomic_DNA"/>
</dbReference>
<feature type="compositionally biased region" description="Basic and acidic residues" evidence="1">
    <location>
        <begin position="47"/>
        <end position="63"/>
    </location>
</feature>
<gene>
    <name evidence="2" type="ORF">BT63DRAFT_190608</name>
</gene>
<name>A0A6A6UIX7_9PEZI</name>
<dbReference type="AlphaFoldDB" id="A0A6A6UIX7"/>
<feature type="compositionally biased region" description="Basic and acidic residues" evidence="1">
    <location>
        <begin position="76"/>
        <end position="87"/>
    </location>
</feature>
<reference evidence="2" key="1">
    <citation type="journal article" date="2020" name="Stud. Mycol.">
        <title>101 Dothideomycetes genomes: a test case for predicting lifestyles and emergence of pathogens.</title>
        <authorList>
            <person name="Haridas S."/>
            <person name="Albert R."/>
            <person name="Binder M."/>
            <person name="Bloem J."/>
            <person name="Labutti K."/>
            <person name="Salamov A."/>
            <person name="Andreopoulos B."/>
            <person name="Baker S."/>
            <person name="Barry K."/>
            <person name="Bills G."/>
            <person name="Bluhm B."/>
            <person name="Cannon C."/>
            <person name="Castanera R."/>
            <person name="Culley D."/>
            <person name="Daum C."/>
            <person name="Ezra D."/>
            <person name="Gonzalez J."/>
            <person name="Henrissat B."/>
            <person name="Kuo A."/>
            <person name="Liang C."/>
            <person name="Lipzen A."/>
            <person name="Lutzoni F."/>
            <person name="Magnuson J."/>
            <person name="Mondo S."/>
            <person name="Nolan M."/>
            <person name="Ohm R."/>
            <person name="Pangilinan J."/>
            <person name="Park H.-J."/>
            <person name="Ramirez L."/>
            <person name="Alfaro M."/>
            <person name="Sun H."/>
            <person name="Tritt A."/>
            <person name="Yoshinaga Y."/>
            <person name="Zwiers L.-H."/>
            <person name="Turgeon B."/>
            <person name="Goodwin S."/>
            <person name="Spatafora J."/>
            <person name="Crous P."/>
            <person name="Grigoriev I."/>
        </authorList>
    </citation>
    <scope>NUCLEOTIDE SEQUENCE</scope>
    <source>
        <strain evidence="2">CBS 115976</strain>
    </source>
</reference>
<dbReference type="Proteomes" id="UP000799302">
    <property type="component" value="Unassembled WGS sequence"/>
</dbReference>
<proteinExistence type="predicted"/>
<feature type="compositionally biased region" description="Polar residues" evidence="1">
    <location>
        <begin position="115"/>
        <end position="127"/>
    </location>
</feature>
<evidence type="ECO:0000313" key="2">
    <source>
        <dbReference type="EMBL" id="KAF2672172.1"/>
    </source>
</evidence>
<feature type="compositionally biased region" description="Basic and acidic residues" evidence="1">
    <location>
        <begin position="97"/>
        <end position="113"/>
    </location>
</feature>
<organism evidence="2 3">
    <name type="scientific">Microthyrium microscopicum</name>
    <dbReference type="NCBI Taxonomy" id="703497"/>
    <lineage>
        <taxon>Eukaryota</taxon>
        <taxon>Fungi</taxon>
        <taxon>Dikarya</taxon>
        <taxon>Ascomycota</taxon>
        <taxon>Pezizomycotina</taxon>
        <taxon>Dothideomycetes</taxon>
        <taxon>Dothideomycetes incertae sedis</taxon>
        <taxon>Microthyriales</taxon>
        <taxon>Microthyriaceae</taxon>
        <taxon>Microthyrium</taxon>
    </lineage>
</organism>
<sequence>MPEFPTDSIRRDRKESSYSASKYPDRQYSQGLKVPTVTRARSYSTNSRHETAQDFPSYHDERQQSFSASSSRKANLHPDEAFEEARPSIRRSTSSASRREDSRRERGRSDRDTTYVGSSHSLSVPQQSRHRSRSKDERRRH</sequence>
<accession>A0A6A6UIX7</accession>
<feature type="compositionally biased region" description="Polar residues" evidence="1">
    <location>
        <begin position="64"/>
        <end position="73"/>
    </location>
</feature>
<keyword evidence="3" id="KW-1185">Reference proteome</keyword>